<evidence type="ECO:0000256" key="2">
    <source>
        <dbReference type="ARBA" id="ARBA00023015"/>
    </source>
</evidence>
<name>A0ABQ5X825_9GAMM</name>
<dbReference type="PRINTS" id="PR00039">
    <property type="entry name" value="HTHLYSR"/>
</dbReference>
<dbReference type="PANTHER" id="PTHR30537:SF5">
    <property type="entry name" value="HTH-TYPE TRANSCRIPTIONAL ACTIVATOR TTDR-RELATED"/>
    <property type="match status" value="1"/>
</dbReference>
<dbReference type="PROSITE" id="PS50931">
    <property type="entry name" value="HTH_LYSR"/>
    <property type="match status" value="1"/>
</dbReference>
<dbReference type="Gene3D" id="1.10.10.10">
    <property type="entry name" value="Winged helix-like DNA-binding domain superfamily/Winged helix DNA-binding domain"/>
    <property type="match status" value="1"/>
</dbReference>
<comment type="caution">
    <text evidence="6">The sequence shown here is derived from an EMBL/GenBank/DDBJ whole genome shotgun (WGS) entry which is preliminary data.</text>
</comment>
<dbReference type="InterPro" id="IPR005119">
    <property type="entry name" value="LysR_subst-bd"/>
</dbReference>
<keyword evidence="7" id="KW-1185">Reference proteome</keyword>
<dbReference type="Proteomes" id="UP001156627">
    <property type="component" value="Unassembled WGS sequence"/>
</dbReference>
<evidence type="ECO:0000256" key="4">
    <source>
        <dbReference type="ARBA" id="ARBA00023163"/>
    </source>
</evidence>
<dbReference type="Gene3D" id="3.40.190.10">
    <property type="entry name" value="Periplasmic binding protein-like II"/>
    <property type="match status" value="2"/>
</dbReference>
<evidence type="ECO:0000256" key="3">
    <source>
        <dbReference type="ARBA" id="ARBA00023125"/>
    </source>
</evidence>
<evidence type="ECO:0000259" key="5">
    <source>
        <dbReference type="PROSITE" id="PS50931"/>
    </source>
</evidence>
<dbReference type="RefSeq" id="WP_284330107.1">
    <property type="nucleotide sequence ID" value="NZ_BSOA01000002.1"/>
</dbReference>
<proteinExistence type="inferred from homology"/>
<accession>A0ABQ5X825</accession>
<keyword evidence="2" id="KW-0805">Transcription regulation</keyword>
<reference evidence="7" key="1">
    <citation type="journal article" date="2019" name="Int. J. Syst. Evol. Microbiol.">
        <title>The Global Catalogue of Microorganisms (GCM) 10K type strain sequencing project: providing services to taxonomists for standard genome sequencing and annotation.</title>
        <authorList>
            <consortium name="The Broad Institute Genomics Platform"/>
            <consortium name="The Broad Institute Genome Sequencing Center for Infectious Disease"/>
            <person name="Wu L."/>
            <person name="Ma J."/>
        </authorList>
    </citation>
    <scope>NUCLEOTIDE SEQUENCE [LARGE SCALE GENOMIC DNA]</scope>
    <source>
        <strain evidence="7">NBRC 111981</strain>
    </source>
</reference>
<comment type="similarity">
    <text evidence="1">Belongs to the LysR transcriptional regulatory family.</text>
</comment>
<dbReference type="CDD" id="cd08432">
    <property type="entry name" value="PBP2_GcdR_TrpI_HvrB_AmpR_like"/>
    <property type="match status" value="1"/>
</dbReference>
<dbReference type="Pfam" id="PF00126">
    <property type="entry name" value="HTH_1"/>
    <property type="match status" value="1"/>
</dbReference>
<gene>
    <name evidence="6" type="ORF">GCM10007898_02790</name>
</gene>
<sequence length="313" mass="34859">MDNLLDPSILGMLPCFVAAARLKSFTKAAQALHLTQSAVSQQIRHLESRLGYELFVRQSRGLALTPKGELLYRAAAGALGDLKEALHELSNPDASLQISCLPSFALQWLVPRLQAFRSVHPDISVRLRAEYQDLDLGALETEGIDIAIRYVPVTNDTPYCRTLFDEYLLVVATPEYLRDHPPSATKTWLSSVTLLHDAEPWDNAPALIEWKTWLDAVTPGQIDMVHGLEFNLASLVISAALNHQGVALVRHALVAEELASRRLVAVLGKYVRAPAKYVLMCRQPHAHRVAAFMEWLTSEAQQFDQTRKLAPNK</sequence>
<evidence type="ECO:0000313" key="7">
    <source>
        <dbReference type="Proteomes" id="UP001156627"/>
    </source>
</evidence>
<dbReference type="SUPFAM" id="SSF53850">
    <property type="entry name" value="Periplasmic binding protein-like II"/>
    <property type="match status" value="1"/>
</dbReference>
<dbReference type="InterPro" id="IPR036390">
    <property type="entry name" value="WH_DNA-bd_sf"/>
</dbReference>
<dbReference type="InterPro" id="IPR000847">
    <property type="entry name" value="LysR_HTH_N"/>
</dbReference>
<dbReference type="InterPro" id="IPR036388">
    <property type="entry name" value="WH-like_DNA-bd_sf"/>
</dbReference>
<keyword evidence="3" id="KW-0238">DNA-binding</keyword>
<keyword evidence="4" id="KW-0804">Transcription</keyword>
<dbReference type="InterPro" id="IPR058163">
    <property type="entry name" value="LysR-type_TF_proteobact-type"/>
</dbReference>
<protein>
    <submittedName>
        <fullName evidence="6">LysR family transcriptional regulator</fullName>
    </submittedName>
</protein>
<evidence type="ECO:0000256" key="1">
    <source>
        <dbReference type="ARBA" id="ARBA00009437"/>
    </source>
</evidence>
<dbReference type="Pfam" id="PF03466">
    <property type="entry name" value="LysR_substrate"/>
    <property type="match status" value="1"/>
</dbReference>
<feature type="domain" description="HTH lysR-type" evidence="5">
    <location>
        <begin position="16"/>
        <end position="65"/>
    </location>
</feature>
<dbReference type="PANTHER" id="PTHR30537">
    <property type="entry name" value="HTH-TYPE TRANSCRIPTIONAL REGULATOR"/>
    <property type="match status" value="1"/>
</dbReference>
<evidence type="ECO:0000313" key="6">
    <source>
        <dbReference type="EMBL" id="GLQ86713.1"/>
    </source>
</evidence>
<dbReference type="SUPFAM" id="SSF46785">
    <property type="entry name" value="Winged helix' DNA-binding domain"/>
    <property type="match status" value="1"/>
</dbReference>
<dbReference type="EMBL" id="BSOA01000002">
    <property type="protein sequence ID" value="GLQ86713.1"/>
    <property type="molecule type" value="Genomic_DNA"/>
</dbReference>
<organism evidence="6 7">
    <name type="scientific">Dyella flagellata</name>
    <dbReference type="NCBI Taxonomy" id="1867833"/>
    <lineage>
        <taxon>Bacteria</taxon>
        <taxon>Pseudomonadati</taxon>
        <taxon>Pseudomonadota</taxon>
        <taxon>Gammaproteobacteria</taxon>
        <taxon>Lysobacterales</taxon>
        <taxon>Rhodanobacteraceae</taxon>
        <taxon>Dyella</taxon>
    </lineage>
</organism>